<dbReference type="InterPro" id="IPR009057">
    <property type="entry name" value="Homeodomain-like_sf"/>
</dbReference>
<dbReference type="SUPFAM" id="SSF46689">
    <property type="entry name" value="Homeodomain-like"/>
    <property type="match status" value="1"/>
</dbReference>
<dbReference type="EMBL" id="CP019401">
    <property type="protein sequence ID" value="AQU80799.1"/>
    <property type="molecule type" value="Genomic_DNA"/>
</dbReference>
<dbReference type="RefSeq" id="WP_071152855.1">
    <property type="nucleotide sequence ID" value="NZ_CP019401.1"/>
</dbReference>
<evidence type="ECO:0000259" key="3">
    <source>
        <dbReference type="PROSITE" id="PS50977"/>
    </source>
</evidence>
<evidence type="ECO:0000313" key="4">
    <source>
        <dbReference type="EMBL" id="AQU80799.1"/>
    </source>
</evidence>
<feature type="domain" description="HTH tetR-type" evidence="3">
    <location>
        <begin position="11"/>
        <end position="71"/>
    </location>
</feature>
<dbReference type="PANTHER" id="PTHR43479:SF11">
    <property type="entry name" value="ACREF_ENVCD OPERON REPRESSOR-RELATED"/>
    <property type="match status" value="1"/>
</dbReference>
<dbReference type="Pfam" id="PF17924">
    <property type="entry name" value="TetR_C_19"/>
    <property type="match status" value="1"/>
</dbReference>
<accession>A0ABM6IW47</accession>
<keyword evidence="5" id="KW-1185">Reference proteome</keyword>
<reference evidence="4 5" key="1">
    <citation type="submission" date="2017-01" db="EMBL/GenBank/DDBJ databases">
        <title>Planococcus faecalis genome complete sequence.</title>
        <authorList>
            <person name="Lee P.C."/>
        </authorList>
    </citation>
    <scope>NUCLEOTIDE SEQUENCE [LARGE SCALE GENOMIC DNA]</scope>
    <source>
        <strain evidence="4 5">AJ003</strain>
    </source>
</reference>
<sequence length="201" mass="23302">MPKLTFYNLPKNKQQHLIGAAKQEFSNASLSEASIANIVKAAGISRGSFYQYFEGKEDLYFYLLNGYTVEQKQIFRAILQKKNGDLFQAISEFYRFAVKEEELLDFKRNVLLNMTEQVETKFIKIVNEEESAEEFQAISLLIDTTKLNVSGNKELYHLLKIMISVTVRNWIEYFAKNLTIDESIANYELELKLLRTGLSRV</sequence>
<name>A0ABM6IW47_9BACL</name>
<organism evidence="4 5">
    <name type="scientific">Planococcus faecalis</name>
    <dbReference type="NCBI Taxonomy" id="1598147"/>
    <lineage>
        <taxon>Bacteria</taxon>
        <taxon>Bacillati</taxon>
        <taxon>Bacillota</taxon>
        <taxon>Bacilli</taxon>
        <taxon>Bacillales</taxon>
        <taxon>Caryophanaceae</taxon>
        <taxon>Planococcus</taxon>
    </lineage>
</organism>
<proteinExistence type="predicted"/>
<dbReference type="InterPro" id="IPR001647">
    <property type="entry name" value="HTH_TetR"/>
</dbReference>
<dbReference type="Gene3D" id="1.10.357.10">
    <property type="entry name" value="Tetracycline Repressor, domain 2"/>
    <property type="match status" value="1"/>
</dbReference>
<feature type="DNA-binding region" description="H-T-H motif" evidence="2">
    <location>
        <begin position="34"/>
        <end position="53"/>
    </location>
</feature>
<dbReference type="InterPro" id="IPR023772">
    <property type="entry name" value="DNA-bd_HTH_TetR-type_CS"/>
</dbReference>
<dbReference type="PROSITE" id="PS50977">
    <property type="entry name" value="HTH_TETR_2"/>
    <property type="match status" value="1"/>
</dbReference>
<keyword evidence="1 2" id="KW-0238">DNA-binding</keyword>
<dbReference type="PRINTS" id="PR00455">
    <property type="entry name" value="HTHTETR"/>
</dbReference>
<dbReference type="PROSITE" id="PS01081">
    <property type="entry name" value="HTH_TETR_1"/>
    <property type="match status" value="1"/>
</dbReference>
<dbReference type="PANTHER" id="PTHR43479">
    <property type="entry name" value="ACREF/ENVCD OPERON REPRESSOR-RELATED"/>
    <property type="match status" value="1"/>
</dbReference>
<dbReference type="Pfam" id="PF00440">
    <property type="entry name" value="TetR_N"/>
    <property type="match status" value="1"/>
</dbReference>
<dbReference type="Proteomes" id="UP000189661">
    <property type="component" value="Chromosome"/>
</dbReference>
<evidence type="ECO:0000256" key="2">
    <source>
        <dbReference type="PROSITE-ProRule" id="PRU00335"/>
    </source>
</evidence>
<gene>
    <name evidence="4" type="ORF">AJGP001_16545</name>
</gene>
<dbReference type="InterPro" id="IPR050624">
    <property type="entry name" value="HTH-type_Tx_Regulator"/>
</dbReference>
<protein>
    <recommendedName>
        <fullName evidence="3">HTH tetR-type domain-containing protein</fullName>
    </recommendedName>
</protein>
<evidence type="ECO:0000313" key="5">
    <source>
        <dbReference type="Proteomes" id="UP000189661"/>
    </source>
</evidence>
<evidence type="ECO:0000256" key="1">
    <source>
        <dbReference type="ARBA" id="ARBA00023125"/>
    </source>
</evidence>